<dbReference type="Gene3D" id="2.70.210.12">
    <property type="entry name" value="GTP1/OBG domain"/>
    <property type="match status" value="1"/>
</dbReference>
<feature type="domain" description="OBG-type G" evidence="5">
    <location>
        <begin position="246"/>
        <end position="437"/>
    </location>
</feature>
<dbReference type="SUPFAM" id="SSF52540">
    <property type="entry name" value="P-loop containing nucleoside triphosphate hydrolases"/>
    <property type="match status" value="1"/>
</dbReference>
<protein>
    <submittedName>
        <fullName evidence="7">GTPase Obg</fullName>
    </submittedName>
</protein>
<dbReference type="AlphaFoldDB" id="A0A5J4YNR8"/>
<evidence type="ECO:0000256" key="3">
    <source>
        <dbReference type="ARBA" id="ARBA00023134"/>
    </source>
</evidence>
<dbReference type="GO" id="GO:0005525">
    <property type="term" value="F:GTP binding"/>
    <property type="evidence" value="ECO:0007669"/>
    <property type="project" value="UniProtKB-KW"/>
</dbReference>
<dbReference type="EMBL" id="VRMN01000009">
    <property type="protein sequence ID" value="KAA8492612.1"/>
    <property type="molecule type" value="Genomic_DNA"/>
</dbReference>
<dbReference type="GO" id="GO:0005739">
    <property type="term" value="C:mitochondrion"/>
    <property type="evidence" value="ECO:0007669"/>
    <property type="project" value="TreeGrafter"/>
</dbReference>
<reference evidence="8" key="1">
    <citation type="journal article" date="2019" name="Nat. Commun.">
        <title>Expansion of phycobilisome linker gene families in mesophilic red algae.</title>
        <authorList>
            <person name="Lee J."/>
            <person name="Kim D."/>
            <person name="Bhattacharya D."/>
            <person name="Yoon H.S."/>
        </authorList>
    </citation>
    <scope>NUCLEOTIDE SEQUENCE [LARGE SCALE GENOMIC DNA]</scope>
    <source>
        <strain evidence="8">CCMP 1328</strain>
    </source>
</reference>
<evidence type="ECO:0000259" key="5">
    <source>
        <dbReference type="PROSITE" id="PS51710"/>
    </source>
</evidence>
<feature type="domain" description="Obg" evidence="6">
    <location>
        <begin position="11"/>
        <end position="245"/>
    </location>
</feature>
<evidence type="ECO:0000313" key="8">
    <source>
        <dbReference type="Proteomes" id="UP000324585"/>
    </source>
</evidence>
<dbReference type="OMA" id="PRVGHWE"/>
<proteinExistence type="inferred from homology"/>
<dbReference type="InterPro" id="IPR014100">
    <property type="entry name" value="GTP-bd_Obg/CgtA"/>
</dbReference>
<dbReference type="PANTHER" id="PTHR11702:SF31">
    <property type="entry name" value="MITOCHONDRIAL RIBOSOME-ASSOCIATED GTPASE 2"/>
    <property type="match status" value="1"/>
</dbReference>
<dbReference type="OrthoDB" id="347018at2759"/>
<evidence type="ECO:0000313" key="7">
    <source>
        <dbReference type="EMBL" id="KAA8492612.1"/>
    </source>
</evidence>
<dbReference type="CDD" id="cd01898">
    <property type="entry name" value="Obg"/>
    <property type="match status" value="1"/>
</dbReference>
<dbReference type="Gene3D" id="3.40.50.300">
    <property type="entry name" value="P-loop containing nucleotide triphosphate hydrolases"/>
    <property type="match status" value="1"/>
</dbReference>
<dbReference type="PROSITE" id="PS51883">
    <property type="entry name" value="OBG"/>
    <property type="match status" value="1"/>
</dbReference>
<dbReference type="PIRSF" id="PIRSF002401">
    <property type="entry name" value="GTP_bd_Obg/CgtA"/>
    <property type="match status" value="1"/>
</dbReference>
<dbReference type="PANTHER" id="PTHR11702">
    <property type="entry name" value="DEVELOPMENTALLY REGULATED GTP-BINDING PROTEIN-RELATED"/>
    <property type="match status" value="1"/>
</dbReference>
<comment type="caution">
    <text evidence="7">The sequence shown here is derived from an EMBL/GenBank/DDBJ whole genome shotgun (WGS) entry which is preliminary data.</text>
</comment>
<dbReference type="GO" id="GO:0042254">
    <property type="term" value="P:ribosome biogenesis"/>
    <property type="evidence" value="ECO:0007669"/>
    <property type="project" value="UniProtKB-UniRule"/>
</dbReference>
<dbReference type="InterPro" id="IPR006073">
    <property type="entry name" value="GTP-bd"/>
</dbReference>
<evidence type="ECO:0000256" key="1">
    <source>
        <dbReference type="ARBA" id="ARBA00007699"/>
    </source>
</evidence>
<dbReference type="InterPro" id="IPR006169">
    <property type="entry name" value="GTP1_OBG_dom"/>
</dbReference>
<dbReference type="Pfam" id="PF01018">
    <property type="entry name" value="GTP1_OBG"/>
    <property type="match status" value="2"/>
</dbReference>
<organism evidence="7 8">
    <name type="scientific">Porphyridium purpureum</name>
    <name type="common">Red alga</name>
    <name type="synonym">Porphyridium cruentum</name>
    <dbReference type="NCBI Taxonomy" id="35688"/>
    <lineage>
        <taxon>Eukaryota</taxon>
        <taxon>Rhodophyta</taxon>
        <taxon>Bangiophyceae</taxon>
        <taxon>Porphyridiales</taxon>
        <taxon>Porphyridiaceae</taxon>
        <taxon>Porphyridium</taxon>
    </lineage>
</organism>
<evidence type="ECO:0000259" key="6">
    <source>
        <dbReference type="PROSITE" id="PS51883"/>
    </source>
</evidence>
<dbReference type="PROSITE" id="PS51710">
    <property type="entry name" value="G_OBG"/>
    <property type="match status" value="1"/>
</dbReference>
<feature type="region of interest" description="Disordered" evidence="4">
    <location>
        <begin position="75"/>
        <end position="94"/>
    </location>
</feature>
<dbReference type="GO" id="GO:0003924">
    <property type="term" value="F:GTPase activity"/>
    <property type="evidence" value="ECO:0007669"/>
    <property type="project" value="InterPro"/>
</dbReference>
<comment type="similarity">
    <text evidence="1">Belongs to the TRAFAC class OBG-HflX-like GTPase superfamily. OBG GTPase family.</text>
</comment>
<dbReference type="InterPro" id="IPR036726">
    <property type="entry name" value="GTP1_OBG_dom_sf"/>
</dbReference>
<feature type="region of interest" description="Disordered" evidence="4">
    <location>
        <begin position="213"/>
        <end position="232"/>
    </location>
</feature>
<gene>
    <name evidence="7" type="ORF">FVE85_8119</name>
</gene>
<dbReference type="GO" id="GO:0000287">
    <property type="term" value="F:magnesium ion binding"/>
    <property type="evidence" value="ECO:0007669"/>
    <property type="project" value="InterPro"/>
</dbReference>
<keyword evidence="8" id="KW-1185">Reference proteome</keyword>
<dbReference type="Pfam" id="PF01926">
    <property type="entry name" value="MMR_HSR1"/>
    <property type="match status" value="1"/>
</dbReference>
<dbReference type="SUPFAM" id="SSF82051">
    <property type="entry name" value="Obg GTP-binding protein N-terminal domain"/>
    <property type="match status" value="1"/>
</dbReference>
<sequence>MAGVTAGSKGYKFVDRVRLLVAAGTGGNGRTGFQSLPYQVQVAADGGNGGFGGNVYCVGTTSLQSLDLQGERVLRAESGGDGGGQRSSGRTGASVTVSVPLGTSITQLVPPQQYMESISQEIVRVGREKLAQQLAHGEDAEDEGEWFNPEDALIAGGPSDIAHHPALRGLGLDRVAKLFLKRKDIEYDRVLLAEVNEEGQRVLLAEGGRGGLGNAAFKSPQNRTPRATPGKPGQEKFLELELKSIADVGLVGLPNAGKSTFLRSISAATPKVAPYPFTTLHPILGNVKLSEADSLDLETTPNFTVADIPGIIEGSHENRGLGFGFLRHIERTSVLAFVVDVAPPEAGRTAVLDLHVLLRELELYQPGLVQSRRKVVLANKMDLVQTDSERNQRKLLANLRQLVDVSSRELGAEVIPICARHRHGVDQARLTLARMLGLLPEKVPL</sequence>
<accession>A0A5J4YNR8</accession>
<keyword evidence="3" id="KW-0342">GTP-binding</keyword>
<dbReference type="Proteomes" id="UP000324585">
    <property type="component" value="Unassembled WGS sequence"/>
</dbReference>
<dbReference type="InterPro" id="IPR027417">
    <property type="entry name" value="P-loop_NTPase"/>
</dbReference>
<dbReference type="InterPro" id="IPR045086">
    <property type="entry name" value="OBG_GTPase"/>
</dbReference>
<dbReference type="PRINTS" id="PR00326">
    <property type="entry name" value="GTP1OBG"/>
</dbReference>
<keyword evidence="2" id="KW-0547">Nucleotide-binding</keyword>
<evidence type="ECO:0000256" key="2">
    <source>
        <dbReference type="ARBA" id="ARBA00022741"/>
    </source>
</evidence>
<evidence type="ECO:0000256" key="4">
    <source>
        <dbReference type="SAM" id="MobiDB-lite"/>
    </source>
</evidence>
<name>A0A5J4YNR8_PORPP</name>
<dbReference type="InterPro" id="IPR031167">
    <property type="entry name" value="G_OBG"/>
</dbReference>